<comment type="caution">
    <text evidence="3">The sequence shown here is derived from an EMBL/GenBank/DDBJ whole genome shotgun (WGS) entry which is preliminary data.</text>
</comment>
<dbReference type="CDD" id="cd00590">
    <property type="entry name" value="RRM_SF"/>
    <property type="match status" value="1"/>
</dbReference>
<dbReference type="Pfam" id="PF00076">
    <property type="entry name" value="RRM_1"/>
    <property type="match status" value="1"/>
</dbReference>
<keyword evidence="4" id="KW-1185">Reference proteome</keyword>
<dbReference type="PANTHER" id="PTHR10693:SF70">
    <property type="entry name" value="NUCLEOTIDE-BINDING ALPHA-BETA PLAIT DOMAIN, NTF2-LIKE DOMAIN PROTEIN-RELATED"/>
    <property type="match status" value="1"/>
</dbReference>
<accession>A0A9K3MX93</accession>
<dbReference type="Gramene" id="mRNA:HanXRQr2_Chr12g0550051">
    <property type="protein sequence ID" value="mRNA:HanXRQr2_Chr12g0550051"/>
    <property type="gene ID" value="HanXRQr2_Chr12g0550051"/>
</dbReference>
<evidence type="ECO:0000256" key="1">
    <source>
        <dbReference type="PROSITE-ProRule" id="PRU00176"/>
    </source>
</evidence>
<reference evidence="3" key="2">
    <citation type="submission" date="2020-06" db="EMBL/GenBank/DDBJ databases">
        <title>Helianthus annuus Genome sequencing and assembly Release 2.</title>
        <authorList>
            <person name="Gouzy J."/>
            <person name="Langlade N."/>
            <person name="Munos S."/>
        </authorList>
    </citation>
    <scope>NUCLEOTIDE SEQUENCE</scope>
    <source>
        <tissue evidence="3">Leaves</tissue>
    </source>
</reference>
<evidence type="ECO:0000313" key="4">
    <source>
        <dbReference type="Proteomes" id="UP000215914"/>
    </source>
</evidence>
<dbReference type="SUPFAM" id="SSF54928">
    <property type="entry name" value="RNA-binding domain, RBD"/>
    <property type="match status" value="1"/>
</dbReference>
<sequence>MILVRDLPPQVDRKSLALALKDFGSVKYRNIQIRKYNDGYHYAIVEFNSSRAANQAVQAGSISLDGRECFVEPKKA</sequence>
<reference evidence="3" key="1">
    <citation type="journal article" date="2017" name="Nature">
        <title>The sunflower genome provides insights into oil metabolism, flowering and Asterid evolution.</title>
        <authorList>
            <person name="Badouin H."/>
            <person name="Gouzy J."/>
            <person name="Grassa C.J."/>
            <person name="Murat F."/>
            <person name="Staton S.E."/>
            <person name="Cottret L."/>
            <person name="Lelandais-Briere C."/>
            <person name="Owens G.L."/>
            <person name="Carrere S."/>
            <person name="Mayjonade B."/>
            <person name="Legrand L."/>
            <person name="Gill N."/>
            <person name="Kane N.C."/>
            <person name="Bowers J.E."/>
            <person name="Hubner S."/>
            <person name="Bellec A."/>
            <person name="Berard A."/>
            <person name="Berges H."/>
            <person name="Blanchet N."/>
            <person name="Boniface M.C."/>
            <person name="Brunel D."/>
            <person name="Catrice O."/>
            <person name="Chaidir N."/>
            <person name="Claudel C."/>
            <person name="Donnadieu C."/>
            <person name="Faraut T."/>
            <person name="Fievet G."/>
            <person name="Helmstetter N."/>
            <person name="King M."/>
            <person name="Knapp S.J."/>
            <person name="Lai Z."/>
            <person name="Le Paslier M.C."/>
            <person name="Lippi Y."/>
            <person name="Lorenzon L."/>
            <person name="Mandel J.R."/>
            <person name="Marage G."/>
            <person name="Marchand G."/>
            <person name="Marquand E."/>
            <person name="Bret-Mestries E."/>
            <person name="Morien E."/>
            <person name="Nambeesan S."/>
            <person name="Nguyen T."/>
            <person name="Pegot-Espagnet P."/>
            <person name="Pouilly N."/>
            <person name="Raftis F."/>
            <person name="Sallet E."/>
            <person name="Schiex T."/>
            <person name="Thomas J."/>
            <person name="Vandecasteele C."/>
            <person name="Vares D."/>
            <person name="Vear F."/>
            <person name="Vautrin S."/>
            <person name="Crespi M."/>
            <person name="Mangin B."/>
            <person name="Burke J.M."/>
            <person name="Salse J."/>
            <person name="Munos S."/>
            <person name="Vincourt P."/>
            <person name="Rieseberg L.H."/>
            <person name="Langlade N.B."/>
        </authorList>
    </citation>
    <scope>NUCLEOTIDE SEQUENCE</scope>
    <source>
        <tissue evidence="3">Leaves</tissue>
    </source>
</reference>
<evidence type="ECO:0000259" key="2">
    <source>
        <dbReference type="PROSITE" id="PS50102"/>
    </source>
</evidence>
<proteinExistence type="predicted"/>
<dbReference type="InterPro" id="IPR012677">
    <property type="entry name" value="Nucleotide-bd_a/b_plait_sf"/>
</dbReference>
<dbReference type="AlphaFoldDB" id="A0A9K3MX93"/>
<dbReference type="PANTHER" id="PTHR10693">
    <property type="entry name" value="RAS GTPASE-ACTIVATING PROTEIN-BINDING PROTEIN"/>
    <property type="match status" value="1"/>
</dbReference>
<evidence type="ECO:0000313" key="3">
    <source>
        <dbReference type="EMBL" id="KAF5778658.1"/>
    </source>
</evidence>
<keyword evidence="1" id="KW-0694">RNA-binding</keyword>
<dbReference type="PROSITE" id="PS50102">
    <property type="entry name" value="RRM"/>
    <property type="match status" value="1"/>
</dbReference>
<dbReference type="Proteomes" id="UP000215914">
    <property type="component" value="Unassembled WGS sequence"/>
</dbReference>
<dbReference type="InterPro" id="IPR039539">
    <property type="entry name" value="Ras_GTPase_bind_prot"/>
</dbReference>
<feature type="domain" description="RRM" evidence="2">
    <location>
        <begin position="1"/>
        <end position="76"/>
    </location>
</feature>
<gene>
    <name evidence="3" type="ORF">HanXRQr2_Chr12g0550051</name>
</gene>
<dbReference type="InterPro" id="IPR000504">
    <property type="entry name" value="RRM_dom"/>
</dbReference>
<name>A0A9K3MX93_HELAN</name>
<dbReference type="GO" id="GO:0003723">
    <property type="term" value="F:RNA binding"/>
    <property type="evidence" value="ECO:0007669"/>
    <property type="project" value="UniProtKB-UniRule"/>
</dbReference>
<dbReference type="Gene3D" id="3.30.70.330">
    <property type="match status" value="1"/>
</dbReference>
<dbReference type="EMBL" id="MNCJ02000327">
    <property type="protein sequence ID" value="KAF5778658.1"/>
    <property type="molecule type" value="Genomic_DNA"/>
</dbReference>
<dbReference type="SMART" id="SM00360">
    <property type="entry name" value="RRM"/>
    <property type="match status" value="1"/>
</dbReference>
<organism evidence="3 4">
    <name type="scientific">Helianthus annuus</name>
    <name type="common">Common sunflower</name>
    <dbReference type="NCBI Taxonomy" id="4232"/>
    <lineage>
        <taxon>Eukaryota</taxon>
        <taxon>Viridiplantae</taxon>
        <taxon>Streptophyta</taxon>
        <taxon>Embryophyta</taxon>
        <taxon>Tracheophyta</taxon>
        <taxon>Spermatophyta</taxon>
        <taxon>Magnoliopsida</taxon>
        <taxon>eudicotyledons</taxon>
        <taxon>Gunneridae</taxon>
        <taxon>Pentapetalae</taxon>
        <taxon>asterids</taxon>
        <taxon>campanulids</taxon>
        <taxon>Asterales</taxon>
        <taxon>Asteraceae</taxon>
        <taxon>Asteroideae</taxon>
        <taxon>Heliantheae alliance</taxon>
        <taxon>Heliantheae</taxon>
        <taxon>Helianthus</taxon>
    </lineage>
</organism>
<dbReference type="InterPro" id="IPR035979">
    <property type="entry name" value="RBD_domain_sf"/>
</dbReference>
<protein>
    <submittedName>
        <fullName evidence="3">Ras GTPase-activating protein-binding protein</fullName>
    </submittedName>
</protein>